<organism evidence="7 8">
    <name type="scientific">Opisthorchis viverrini</name>
    <name type="common">Southeast Asian liver fluke</name>
    <dbReference type="NCBI Taxonomy" id="6198"/>
    <lineage>
        <taxon>Eukaryota</taxon>
        <taxon>Metazoa</taxon>
        <taxon>Spiralia</taxon>
        <taxon>Lophotrochozoa</taxon>
        <taxon>Platyhelminthes</taxon>
        <taxon>Trematoda</taxon>
        <taxon>Digenea</taxon>
        <taxon>Opisthorchiida</taxon>
        <taxon>Opisthorchiata</taxon>
        <taxon>Opisthorchiidae</taxon>
        <taxon>Opisthorchis</taxon>
    </lineage>
</organism>
<feature type="compositionally biased region" description="Basic and acidic residues" evidence="5">
    <location>
        <begin position="664"/>
        <end position="673"/>
    </location>
</feature>
<dbReference type="OrthoDB" id="7446186at2759"/>
<evidence type="ECO:0000313" key="8">
    <source>
        <dbReference type="Proteomes" id="UP000054324"/>
    </source>
</evidence>
<protein>
    <recommendedName>
        <fullName evidence="6">ANKLE2 third alpha/beta domain-containing protein</fullName>
    </recommendedName>
</protein>
<proteinExistence type="inferred from homology"/>
<dbReference type="InterPro" id="IPR036770">
    <property type="entry name" value="Ankyrin_rpt-contain_sf"/>
</dbReference>
<evidence type="ECO:0000313" key="7">
    <source>
        <dbReference type="EMBL" id="KER21971.1"/>
    </source>
</evidence>
<reference evidence="7 8" key="1">
    <citation type="submission" date="2013-11" db="EMBL/GenBank/DDBJ databases">
        <title>Opisthorchis viverrini - life in the bile duct.</title>
        <authorList>
            <person name="Young N.D."/>
            <person name="Nagarajan N."/>
            <person name="Lin S.J."/>
            <person name="Korhonen P.K."/>
            <person name="Jex A.R."/>
            <person name="Hall R.S."/>
            <person name="Safavi-Hemami H."/>
            <person name="Kaewkong W."/>
            <person name="Bertrand D."/>
            <person name="Gao S."/>
            <person name="Seet Q."/>
            <person name="Wongkham S."/>
            <person name="Teh B.T."/>
            <person name="Wongkham C."/>
            <person name="Intapan P.M."/>
            <person name="Maleewong W."/>
            <person name="Yang X."/>
            <person name="Hu M."/>
            <person name="Wang Z."/>
            <person name="Hofmann A."/>
            <person name="Sternberg P.W."/>
            <person name="Tan P."/>
            <person name="Wang J."/>
            <person name="Gasser R.B."/>
        </authorList>
    </citation>
    <scope>NUCLEOTIDE SEQUENCE [LARGE SCALE GENOMIC DNA]</scope>
</reference>
<dbReference type="PANTHER" id="PTHR12349">
    <property type="entry name" value="ANKYRIN REPEAT AND LEM DOMAIN-CONTAINING PROTEIN 2"/>
    <property type="match status" value="1"/>
</dbReference>
<feature type="domain" description="ANKLE2 third alpha/beta" evidence="6">
    <location>
        <begin position="381"/>
        <end position="446"/>
    </location>
</feature>
<dbReference type="CTD" id="20324007"/>
<dbReference type="SUPFAM" id="SSF48403">
    <property type="entry name" value="Ankyrin repeat"/>
    <property type="match status" value="1"/>
</dbReference>
<evidence type="ECO:0000256" key="2">
    <source>
        <dbReference type="ARBA" id="ARBA00022618"/>
    </source>
</evidence>
<feature type="region of interest" description="Disordered" evidence="5">
    <location>
        <begin position="652"/>
        <end position="681"/>
    </location>
</feature>
<dbReference type="SMART" id="SM00248">
    <property type="entry name" value="ANK"/>
    <property type="match status" value="2"/>
</dbReference>
<name>A0A074Z4E6_OPIVI</name>
<evidence type="ECO:0000256" key="4">
    <source>
        <dbReference type="ARBA" id="ARBA00023306"/>
    </source>
</evidence>
<dbReference type="Proteomes" id="UP000054324">
    <property type="component" value="Unassembled WGS sequence"/>
</dbReference>
<keyword evidence="3" id="KW-0040">ANK repeat</keyword>
<dbReference type="GeneID" id="20324007"/>
<dbReference type="InterPro" id="IPR056237">
    <property type="entry name" value="ANKLE2_3rd"/>
</dbReference>
<accession>A0A074Z4E6</accession>
<comment type="similarity">
    <text evidence="1">Belongs to the ANKLE2 family.</text>
</comment>
<keyword evidence="4" id="KW-0131">Cell cycle</keyword>
<dbReference type="Pfam" id="PF24567">
    <property type="entry name" value="ANKLE2_3rd"/>
    <property type="match status" value="1"/>
</dbReference>
<sequence>MALEPDSEQQEEFFDCVTDVKYCAIASPKGQGAGEVFVDFSKARAKWKQIKGSRMKIFDNYGEAQTFANTPIEQATHENAYPPVPHFLNCFFQIFKSPKADVEATPFSSVTQGLLVKFRSFIEQSDLDSIRTAIQDNPMCLVTASDTPTLLQIRLRYNALHVAAATGNADTIKLLLSYLNSPDFWRRIYPGTDGATARDRQRHVTDLYLNSPELGNLETPLHFASKFGHITCVRLLAVHPWTQINVLNRAGQTPSDLAASRISEVSRSNGPVNVDTPGCSARSVLVSHPIRRLLSEHFILLVDVRNTRVPGEQKTTILPSISSHQFQSLLALMPSAPTARLLSLFPFLPVERSHPQTSTNESNTHTVQLDLDLINLGLDVHLLALRGFAGPMTREEAEVFRSRWLKTNSSTSFKTFASVRLTDPEKGYERQGRHLSRISGVQWHEYWPLMNDYLDLASEQGLTILENYMKQCPSPFKLPSCQPVTLSNGTMLHKKSGAIGDTEEPGDHSPGPSSGPLNFDGPVHSTPIRRQRVSWPDHPITSTNQDPWMSYRSNACATNVLNDSLDGSNDDSEIHVPLQDSEDGQQVDRVTSTIQLSPILSLLQRLTFASPLRWLLIDSPGGREPLFNPESALPDHKKLVKLQSPCINIGTSPGKRRMSAIDPDATKSDDQPLSKKPSPKKLHEAMNFNRIKVPLYLKHIYRALPAGDPELETAVTVLSCAEQSTVAPTYSRLPNLSRFPIVATWKKQIEAVLPSSQNPGNR</sequence>
<evidence type="ECO:0000259" key="6">
    <source>
        <dbReference type="Pfam" id="PF24567"/>
    </source>
</evidence>
<keyword evidence="2" id="KW-0132">Cell division</keyword>
<dbReference type="KEGG" id="ovi:T265_09839"/>
<evidence type="ECO:0000256" key="5">
    <source>
        <dbReference type="SAM" id="MobiDB-lite"/>
    </source>
</evidence>
<dbReference type="RefSeq" id="XP_009174289.1">
    <property type="nucleotide sequence ID" value="XM_009176025.1"/>
</dbReference>
<evidence type="ECO:0000256" key="1">
    <source>
        <dbReference type="ARBA" id="ARBA00007597"/>
    </source>
</evidence>
<dbReference type="Gene3D" id="1.25.40.20">
    <property type="entry name" value="Ankyrin repeat-containing domain"/>
    <property type="match status" value="1"/>
</dbReference>
<dbReference type="AlphaFoldDB" id="A0A074Z4E6"/>
<gene>
    <name evidence="7" type="ORF">T265_09839</name>
</gene>
<dbReference type="GO" id="GO:0051301">
    <property type="term" value="P:cell division"/>
    <property type="evidence" value="ECO:0007669"/>
    <property type="project" value="UniProtKB-KW"/>
</dbReference>
<evidence type="ECO:0000256" key="3">
    <source>
        <dbReference type="ARBA" id="ARBA00023043"/>
    </source>
</evidence>
<dbReference type="InterPro" id="IPR002110">
    <property type="entry name" value="Ankyrin_rpt"/>
</dbReference>
<dbReference type="Pfam" id="PF00023">
    <property type="entry name" value="Ank"/>
    <property type="match status" value="2"/>
</dbReference>
<dbReference type="EMBL" id="KL596928">
    <property type="protein sequence ID" value="KER21971.1"/>
    <property type="molecule type" value="Genomic_DNA"/>
</dbReference>
<dbReference type="STRING" id="6198.A0A074Z4E6"/>
<feature type="region of interest" description="Disordered" evidence="5">
    <location>
        <begin position="494"/>
        <end position="524"/>
    </location>
</feature>
<keyword evidence="8" id="KW-1185">Reference proteome</keyword>
<dbReference type="PANTHER" id="PTHR12349:SF4">
    <property type="entry name" value="ANKYRIN REPEAT AND LEM DOMAIN-CONTAINING PROTEIN 2"/>
    <property type="match status" value="1"/>
</dbReference>